<evidence type="ECO:0000313" key="8">
    <source>
        <dbReference type="Proteomes" id="UP000076268"/>
    </source>
</evidence>
<reference evidence="7 8" key="1">
    <citation type="submission" date="2016-02" db="EMBL/GenBank/DDBJ databases">
        <title>Anaerosporomusa subterraneum gen. nov., sp. nov., a spore-forming obligate anaerobe isolated from saprolite.</title>
        <authorList>
            <person name="Choi J.K."/>
            <person name="Shah M."/>
            <person name="Yee N."/>
        </authorList>
    </citation>
    <scope>NUCLEOTIDE SEQUENCE [LARGE SCALE GENOMIC DNA]</scope>
    <source>
        <strain evidence="7 8">RU4</strain>
    </source>
</reference>
<feature type="binding site" evidence="4">
    <location>
        <position position="68"/>
    </location>
    <ligand>
        <name>substrate</name>
    </ligand>
</feature>
<evidence type="ECO:0000256" key="1">
    <source>
        <dbReference type="ARBA" id="ARBA00001946"/>
    </source>
</evidence>
<dbReference type="SUPFAM" id="SSF51621">
    <property type="entry name" value="Phosphoenolpyruvate/pyruvate domain"/>
    <property type="match status" value="1"/>
</dbReference>
<accession>A0A154BVG3</accession>
<dbReference type="STRING" id="1794912.AXX12_16800"/>
<protein>
    <submittedName>
        <fullName evidence="7">Citrate lyase subunit beta</fullName>
    </submittedName>
</protein>
<dbReference type="InterPro" id="IPR015813">
    <property type="entry name" value="Pyrv/PenolPyrv_kinase-like_dom"/>
</dbReference>
<feature type="binding site" evidence="4">
    <location>
        <position position="131"/>
    </location>
    <ligand>
        <name>substrate</name>
    </ligand>
</feature>
<feature type="binding site" evidence="5">
    <location>
        <position position="158"/>
    </location>
    <ligand>
        <name>Mg(2+)</name>
        <dbReference type="ChEBI" id="CHEBI:18420"/>
    </ligand>
</feature>
<dbReference type="OrthoDB" id="9786940at2"/>
<dbReference type="Proteomes" id="UP000076268">
    <property type="component" value="Unassembled WGS sequence"/>
</dbReference>
<dbReference type="AlphaFoldDB" id="A0A154BVG3"/>
<keyword evidence="8" id="KW-1185">Reference proteome</keyword>
<evidence type="ECO:0000256" key="4">
    <source>
        <dbReference type="PIRSR" id="PIRSR015582-1"/>
    </source>
</evidence>
<evidence type="ECO:0000256" key="3">
    <source>
        <dbReference type="ARBA" id="ARBA00022842"/>
    </source>
</evidence>
<keyword evidence="7" id="KW-0456">Lyase</keyword>
<dbReference type="GO" id="GO:0006107">
    <property type="term" value="P:oxaloacetate metabolic process"/>
    <property type="evidence" value="ECO:0007669"/>
    <property type="project" value="TreeGrafter"/>
</dbReference>
<dbReference type="GO" id="GO:0016829">
    <property type="term" value="F:lyase activity"/>
    <property type="evidence" value="ECO:0007669"/>
    <property type="project" value="UniProtKB-KW"/>
</dbReference>
<comment type="cofactor">
    <cofactor evidence="1">
        <name>Mg(2+)</name>
        <dbReference type="ChEBI" id="CHEBI:18420"/>
    </cofactor>
</comment>
<dbReference type="InterPro" id="IPR040442">
    <property type="entry name" value="Pyrv_kinase-like_dom_sf"/>
</dbReference>
<proteinExistence type="predicted"/>
<evidence type="ECO:0000313" key="7">
    <source>
        <dbReference type="EMBL" id="KYZ77922.1"/>
    </source>
</evidence>
<organism evidence="7 8">
    <name type="scientific">Anaerosporomusa subterranea</name>
    <dbReference type="NCBI Taxonomy" id="1794912"/>
    <lineage>
        <taxon>Bacteria</taxon>
        <taxon>Bacillati</taxon>
        <taxon>Bacillota</taxon>
        <taxon>Negativicutes</taxon>
        <taxon>Acetonemataceae</taxon>
        <taxon>Anaerosporomusa</taxon>
    </lineage>
</organism>
<dbReference type="PANTHER" id="PTHR32308">
    <property type="entry name" value="LYASE BETA SUBUNIT, PUTATIVE (AFU_ORTHOLOGUE AFUA_4G13030)-RELATED"/>
    <property type="match status" value="1"/>
</dbReference>
<dbReference type="PANTHER" id="PTHR32308:SF10">
    <property type="entry name" value="CITRATE LYASE SUBUNIT BETA"/>
    <property type="match status" value="1"/>
</dbReference>
<dbReference type="RefSeq" id="WP_066237398.1">
    <property type="nucleotide sequence ID" value="NZ_LSGP01000005.1"/>
</dbReference>
<dbReference type="Pfam" id="PF03328">
    <property type="entry name" value="HpcH_HpaI"/>
    <property type="match status" value="1"/>
</dbReference>
<feature type="domain" description="HpcH/HpaI aldolase/citrate lyase" evidence="6">
    <location>
        <begin position="8"/>
        <end position="226"/>
    </location>
</feature>
<keyword evidence="2 5" id="KW-0479">Metal-binding</keyword>
<comment type="caution">
    <text evidence="7">The sequence shown here is derived from an EMBL/GenBank/DDBJ whole genome shotgun (WGS) entry which is preliminary data.</text>
</comment>
<dbReference type="GO" id="GO:0000287">
    <property type="term" value="F:magnesium ion binding"/>
    <property type="evidence" value="ECO:0007669"/>
    <property type="project" value="TreeGrafter"/>
</dbReference>
<dbReference type="PIRSF" id="PIRSF015582">
    <property type="entry name" value="Cit_lyase_B"/>
    <property type="match status" value="1"/>
</dbReference>
<dbReference type="EMBL" id="LSGP01000005">
    <property type="protein sequence ID" value="KYZ77922.1"/>
    <property type="molecule type" value="Genomic_DNA"/>
</dbReference>
<feature type="binding site" evidence="5">
    <location>
        <position position="131"/>
    </location>
    <ligand>
        <name>Mg(2+)</name>
        <dbReference type="ChEBI" id="CHEBI:18420"/>
    </ligand>
</feature>
<dbReference type="InterPro" id="IPR011206">
    <property type="entry name" value="Citrate_lyase_beta/mcl1/mcl2"/>
</dbReference>
<name>A0A154BVG3_ANASB</name>
<dbReference type="InterPro" id="IPR005000">
    <property type="entry name" value="Aldolase/citrate-lyase_domain"/>
</dbReference>
<sequence length="291" mass="32153">MQQTKLRRAMMFMPGNNPAMLQSAGIYGADTVIFDLEDAVAITEKDAARHLVHNAIKQLRYPCEVAVRINHIQTPFGLDDLRVVLPAKPDLIRLPKAETAEDIQEIDRIITKAEQEQGFPAGCIRMMAAIETAKGLMNAYQIATASPRMVALAIGGEDFIADLRTSRSKEGHELFVARSQLVLAARAAGLMVIDSVFTDANDEVTFIAETKMIKQLGFDGKSVINPRQIRIVQEIFTPTEKEILHAERVLAAYKEALERKSGVIALDGKMIDTPIVTRAERVLAYAAAVRR</sequence>
<gene>
    <name evidence="7" type="ORF">AXX12_16800</name>
</gene>
<evidence type="ECO:0000259" key="6">
    <source>
        <dbReference type="Pfam" id="PF03328"/>
    </source>
</evidence>
<dbReference type="Gene3D" id="3.20.20.60">
    <property type="entry name" value="Phosphoenolpyruvate-binding domains"/>
    <property type="match status" value="1"/>
</dbReference>
<evidence type="ECO:0000256" key="5">
    <source>
        <dbReference type="PIRSR" id="PIRSR015582-2"/>
    </source>
</evidence>
<keyword evidence="3 5" id="KW-0460">Magnesium</keyword>
<evidence type="ECO:0000256" key="2">
    <source>
        <dbReference type="ARBA" id="ARBA00022723"/>
    </source>
</evidence>